<reference evidence="1" key="1">
    <citation type="submission" date="2025-08" db="UniProtKB">
        <authorList>
            <consortium name="Ensembl"/>
        </authorList>
    </citation>
    <scope>IDENTIFICATION</scope>
</reference>
<organism evidence="1 2">
    <name type="scientific">Urocitellus parryii</name>
    <name type="common">Arctic ground squirrel</name>
    <name type="synonym">Spermophilus parryii</name>
    <dbReference type="NCBI Taxonomy" id="9999"/>
    <lineage>
        <taxon>Eukaryota</taxon>
        <taxon>Metazoa</taxon>
        <taxon>Chordata</taxon>
        <taxon>Craniata</taxon>
        <taxon>Vertebrata</taxon>
        <taxon>Euteleostomi</taxon>
        <taxon>Mammalia</taxon>
        <taxon>Eutheria</taxon>
        <taxon>Euarchontoglires</taxon>
        <taxon>Glires</taxon>
        <taxon>Rodentia</taxon>
        <taxon>Sciuromorpha</taxon>
        <taxon>Sciuridae</taxon>
        <taxon>Xerinae</taxon>
        <taxon>Marmotini</taxon>
        <taxon>Urocitellus</taxon>
    </lineage>
</organism>
<sequence length="105" mass="11700">MATLQHEPAAVPMGWSTKPVIPTVALESVRVPNRGGAGGDLPISTICEVALLKRLEAFGHPNVVWLMDAYTTSLTRKSRCFLRNLSSVETLKLINWANFFFFFFT</sequence>
<dbReference type="Gene3D" id="3.30.200.20">
    <property type="entry name" value="Phosphorylase Kinase, domain 1"/>
    <property type="match status" value="1"/>
</dbReference>
<name>A0A8D2H8V5_UROPR</name>
<proteinExistence type="predicted"/>
<keyword evidence="2" id="KW-1185">Reference proteome</keyword>
<evidence type="ECO:0000313" key="1">
    <source>
        <dbReference type="Ensembl" id="ENSUPAP00010008734.1"/>
    </source>
</evidence>
<reference evidence="1" key="2">
    <citation type="submission" date="2025-09" db="UniProtKB">
        <authorList>
            <consortium name="Ensembl"/>
        </authorList>
    </citation>
    <scope>IDENTIFICATION</scope>
</reference>
<dbReference type="Proteomes" id="UP000694417">
    <property type="component" value="Unplaced"/>
</dbReference>
<dbReference type="Ensembl" id="ENSUPAT00010010041.1">
    <property type="protein sequence ID" value="ENSUPAP00010008734.1"/>
    <property type="gene ID" value="ENSUPAG00010007064.1"/>
</dbReference>
<dbReference type="AlphaFoldDB" id="A0A8D2H8V5"/>
<protein>
    <submittedName>
        <fullName evidence="1">Uncharacterized protein</fullName>
    </submittedName>
</protein>
<evidence type="ECO:0000313" key="2">
    <source>
        <dbReference type="Proteomes" id="UP000694417"/>
    </source>
</evidence>
<accession>A0A8D2H8V5</accession>